<dbReference type="GO" id="GO:1902201">
    <property type="term" value="P:negative regulation of bacterial-type flagellum-dependent cell motility"/>
    <property type="evidence" value="ECO:0007669"/>
    <property type="project" value="TreeGrafter"/>
</dbReference>
<evidence type="ECO:0000256" key="4">
    <source>
        <dbReference type="SAM" id="Coils"/>
    </source>
</evidence>
<dbReference type="SMART" id="SM00267">
    <property type="entry name" value="GGDEF"/>
    <property type="match status" value="1"/>
</dbReference>
<dbReference type="Proteomes" id="UP000288058">
    <property type="component" value="Unassembled WGS sequence"/>
</dbReference>
<evidence type="ECO:0000256" key="1">
    <source>
        <dbReference type="ARBA" id="ARBA00001946"/>
    </source>
</evidence>
<evidence type="ECO:0000256" key="2">
    <source>
        <dbReference type="ARBA" id="ARBA00012528"/>
    </source>
</evidence>
<dbReference type="InterPro" id="IPR029787">
    <property type="entry name" value="Nucleotide_cyclase"/>
</dbReference>
<evidence type="ECO:0000313" key="7">
    <source>
        <dbReference type="Proteomes" id="UP000288058"/>
    </source>
</evidence>
<feature type="coiled-coil region" evidence="4">
    <location>
        <begin position="318"/>
        <end position="345"/>
    </location>
</feature>
<evidence type="ECO:0000256" key="3">
    <source>
        <dbReference type="ARBA" id="ARBA00034247"/>
    </source>
</evidence>
<comment type="cofactor">
    <cofactor evidence="1">
        <name>Mg(2+)</name>
        <dbReference type="ChEBI" id="CHEBI:18420"/>
    </cofactor>
</comment>
<dbReference type="GO" id="GO:0043709">
    <property type="term" value="P:cell adhesion involved in single-species biofilm formation"/>
    <property type="evidence" value="ECO:0007669"/>
    <property type="project" value="TreeGrafter"/>
</dbReference>
<organism evidence="6 7">
    <name type="scientific">Idiomarina ramblicola</name>
    <dbReference type="NCBI Taxonomy" id="263724"/>
    <lineage>
        <taxon>Bacteria</taxon>
        <taxon>Pseudomonadati</taxon>
        <taxon>Pseudomonadota</taxon>
        <taxon>Gammaproteobacteria</taxon>
        <taxon>Alteromonadales</taxon>
        <taxon>Idiomarinaceae</taxon>
        <taxon>Idiomarina</taxon>
    </lineage>
</organism>
<dbReference type="Gene3D" id="3.30.70.270">
    <property type="match status" value="1"/>
</dbReference>
<dbReference type="CDD" id="cd01949">
    <property type="entry name" value="GGDEF"/>
    <property type="match status" value="1"/>
</dbReference>
<reference evidence="7" key="1">
    <citation type="journal article" date="2018" name="Front. Microbiol.">
        <title>Genome-Based Analysis Reveals the Taxonomy and Diversity of the Family Idiomarinaceae.</title>
        <authorList>
            <person name="Liu Y."/>
            <person name="Lai Q."/>
            <person name="Shao Z."/>
        </authorList>
    </citation>
    <scope>NUCLEOTIDE SEQUENCE [LARGE SCALE GENOMIC DNA]</scope>
    <source>
        <strain evidence="7">R22</strain>
    </source>
</reference>
<dbReference type="NCBIfam" id="TIGR00254">
    <property type="entry name" value="GGDEF"/>
    <property type="match status" value="1"/>
</dbReference>
<dbReference type="EC" id="2.7.7.65" evidence="2"/>
<dbReference type="SUPFAM" id="SSF55073">
    <property type="entry name" value="Nucleotide cyclase"/>
    <property type="match status" value="1"/>
</dbReference>
<dbReference type="OrthoDB" id="9812260at2"/>
<keyword evidence="4" id="KW-0175">Coiled coil</keyword>
<dbReference type="RefSeq" id="WP_126781900.1">
    <property type="nucleotide sequence ID" value="NZ_PIQC01000005.1"/>
</dbReference>
<sequence>MAIPETPQEQIQHLSKKLQQSIQSRKQLEDHYLRDSQRYSEFVNELCLALSGVDTELDGLLHKLRGHLQQNAAAAVLEPIMQGLSDVISQHTIRLQTQLKQTNESIRHALTSIKPHDNDSRSKLKRIANEFEQPTMTVSHYMPLINQLLALAYQQPSTQTETEVTQYQAQLLDLLSEVEFSGNAADTLQQVKVALQKPQTSTTLLAITLKVMRLVFSNINEERRSAQTFLQQLNASLESVQNVLGQTINRSADFADQRLHLNQKLKNGVSEISACVTEACELHDLKESVGLQLQTLSETLNQHLKLHEEERLSFSSNTQAMEQRLRETEAQVAHYKQELAKQKFRSLQDNLTKLPNRSAFEERLNLEFQRWIKGDTELTIAIIDVDHFKNVNDNFGHIAGDKTLQVIAGTLSKALKDSGFVCRYGGEEFAIIFCSNEQDAYQHIESTRDKVANIPFKFKSEDIRITISSGIAKFKYNEDTPTAVFERADKALYDAKNSGRNRVMTAK</sequence>
<dbReference type="PANTHER" id="PTHR45138">
    <property type="entry name" value="REGULATORY COMPONENTS OF SENSORY TRANSDUCTION SYSTEM"/>
    <property type="match status" value="1"/>
</dbReference>
<protein>
    <recommendedName>
        <fullName evidence="2">diguanylate cyclase</fullName>
        <ecNumber evidence="2">2.7.7.65</ecNumber>
    </recommendedName>
</protein>
<dbReference type="AlphaFoldDB" id="A0A432YYX5"/>
<proteinExistence type="predicted"/>
<dbReference type="InterPro" id="IPR050469">
    <property type="entry name" value="Diguanylate_Cyclase"/>
</dbReference>
<dbReference type="InterPro" id="IPR048516">
    <property type="entry name" value="DGCcoil"/>
</dbReference>
<dbReference type="InterPro" id="IPR043128">
    <property type="entry name" value="Rev_trsase/Diguanyl_cyclase"/>
</dbReference>
<comment type="caution">
    <text evidence="6">The sequence shown here is derived from an EMBL/GenBank/DDBJ whole genome shotgun (WGS) entry which is preliminary data.</text>
</comment>
<evidence type="ECO:0000313" key="6">
    <source>
        <dbReference type="EMBL" id="RUO68811.1"/>
    </source>
</evidence>
<dbReference type="PANTHER" id="PTHR45138:SF9">
    <property type="entry name" value="DIGUANYLATE CYCLASE DGCM-RELATED"/>
    <property type="match status" value="1"/>
</dbReference>
<dbReference type="GO" id="GO:0052621">
    <property type="term" value="F:diguanylate cyclase activity"/>
    <property type="evidence" value="ECO:0007669"/>
    <property type="project" value="UniProtKB-EC"/>
</dbReference>
<dbReference type="FunFam" id="3.30.70.270:FF:000001">
    <property type="entry name" value="Diguanylate cyclase domain protein"/>
    <property type="match status" value="1"/>
</dbReference>
<keyword evidence="7" id="KW-1185">Reference proteome</keyword>
<accession>A0A432YYX5</accession>
<feature type="domain" description="GGDEF" evidence="5">
    <location>
        <begin position="376"/>
        <end position="507"/>
    </location>
</feature>
<dbReference type="Pfam" id="PF00990">
    <property type="entry name" value="GGDEF"/>
    <property type="match status" value="1"/>
</dbReference>
<comment type="catalytic activity">
    <reaction evidence="3">
        <text>2 GTP = 3',3'-c-di-GMP + 2 diphosphate</text>
        <dbReference type="Rhea" id="RHEA:24898"/>
        <dbReference type="ChEBI" id="CHEBI:33019"/>
        <dbReference type="ChEBI" id="CHEBI:37565"/>
        <dbReference type="ChEBI" id="CHEBI:58805"/>
        <dbReference type="EC" id="2.7.7.65"/>
    </reaction>
</comment>
<dbReference type="InterPro" id="IPR000160">
    <property type="entry name" value="GGDEF_dom"/>
</dbReference>
<dbReference type="GO" id="GO:0005886">
    <property type="term" value="C:plasma membrane"/>
    <property type="evidence" value="ECO:0007669"/>
    <property type="project" value="TreeGrafter"/>
</dbReference>
<dbReference type="PROSITE" id="PS50887">
    <property type="entry name" value="GGDEF"/>
    <property type="match status" value="1"/>
</dbReference>
<evidence type="ECO:0000259" key="5">
    <source>
        <dbReference type="PROSITE" id="PS50887"/>
    </source>
</evidence>
<dbReference type="EMBL" id="PIQC01000005">
    <property type="protein sequence ID" value="RUO68811.1"/>
    <property type="molecule type" value="Genomic_DNA"/>
</dbReference>
<name>A0A432YYX5_9GAMM</name>
<gene>
    <name evidence="6" type="ORF">CWI78_07810</name>
</gene>
<dbReference type="Pfam" id="PF20975">
    <property type="entry name" value="DGCcoil"/>
    <property type="match status" value="1"/>
</dbReference>